<evidence type="ECO:0008006" key="3">
    <source>
        <dbReference type="Google" id="ProtNLM"/>
    </source>
</evidence>
<name>A0A386HSU9_9BACT</name>
<reference evidence="1 2" key="1">
    <citation type="submission" date="2018-09" db="EMBL/GenBank/DDBJ databases">
        <title>Arachidicoccus sp. nov., a bacterium isolated from soil.</title>
        <authorList>
            <person name="Weon H.-Y."/>
            <person name="Kwon S.-W."/>
            <person name="Lee S.A."/>
        </authorList>
    </citation>
    <scope>NUCLEOTIDE SEQUENCE [LARGE SCALE GENOMIC DNA]</scope>
    <source>
        <strain evidence="1 2">KIS59-12</strain>
    </source>
</reference>
<organism evidence="1 2">
    <name type="scientific">Arachidicoccus soli</name>
    <dbReference type="NCBI Taxonomy" id="2341117"/>
    <lineage>
        <taxon>Bacteria</taxon>
        <taxon>Pseudomonadati</taxon>
        <taxon>Bacteroidota</taxon>
        <taxon>Chitinophagia</taxon>
        <taxon>Chitinophagales</taxon>
        <taxon>Chitinophagaceae</taxon>
        <taxon>Arachidicoccus</taxon>
    </lineage>
</organism>
<gene>
    <name evidence="1" type="ORF">D6B99_14670</name>
</gene>
<dbReference type="OrthoDB" id="956078at2"/>
<dbReference type="Proteomes" id="UP000266118">
    <property type="component" value="Chromosome"/>
</dbReference>
<evidence type="ECO:0000313" key="2">
    <source>
        <dbReference type="Proteomes" id="UP000266118"/>
    </source>
</evidence>
<keyword evidence="2" id="KW-1185">Reference proteome</keyword>
<dbReference type="AlphaFoldDB" id="A0A386HSU9"/>
<dbReference type="EMBL" id="CP032489">
    <property type="protein sequence ID" value="AYD48739.1"/>
    <property type="molecule type" value="Genomic_DNA"/>
</dbReference>
<accession>A0A386HSU9</accession>
<proteinExistence type="predicted"/>
<sequence>MNVKIIRVADGQSVDAIIILHTSATAQLPSLTNGWRFNFRSNTKKENLQTYLLVCDETPEIVEGCLSFKVRNKVEPYMAYVEIAPHNKGKNKQYESVAGCLIAFACRLSFISGEGAFKGWLAFDVLEKDKAAETKLMAVYSSKYGALRIKDTTTMVISPEGGEKLIDEFLN</sequence>
<dbReference type="KEGG" id="ark:D6B99_14670"/>
<protein>
    <recommendedName>
        <fullName evidence="3">N-acetyltransferase</fullName>
    </recommendedName>
</protein>
<evidence type="ECO:0000313" key="1">
    <source>
        <dbReference type="EMBL" id="AYD48739.1"/>
    </source>
</evidence>
<dbReference type="RefSeq" id="WP_119989783.1">
    <property type="nucleotide sequence ID" value="NZ_CP032489.1"/>
</dbReference>